<dbReference type="Proteomes" id="UP000250235">
    <property type="component" value="Unassembled WGS sequence"/>
</dbReference>
<evidence type="ECO:0000313" key="2">
    <source>
        <dbReference type="Proteomes" id="UP000250235"/>
    </source>
</evidence>
<protein>
    <submittedName>
        <fullName evidence="1">Uncharacterized protein</fullName>
    </submittedName>
</protein>
<evidence type="ECO:0000313" key="1">
    <source>
        <dbReference type="EMBL" id="KZV30128.1"/>
    </source>
</evidence>
<keyword evidence="2" id="KW-1185">Reference proteome</keyword>
<proteinExistence type="predicted"/>
<name>A0A2Z7B862_9LAMI</name>
<dbReference type="AlphaFoldDB" id="A0A2Z7B862"/>
<reference evidence="1 2" key="1">
    <citation type="journal article" date="2015" name="Proc. Natl. Acad. Sci. U.S.A.">
        <title>The resurrection genome of Boea hygrometrica: A blueprint for survival of dehydration.</title>
        <authorList>
            <person name="Xiao L."/>
            <person name="Yang G."/>
            <person name="Zhang L."/>
            <person name="Yang X."/>
            <person name="Zhao S."/>
            <person name="Ji Z."/>
            <person name="Zhou Q."/>
            <person name="Hu M."/>
            <person name="Wang Y."/>
            <person name="Chen M."/>
            <person name="Xu Y."/>
            <person name="Jin H."/>
            <person name="Xiao X."/>
            <person name="Hu G."/>
            <person name="Bao F."/>
            <person name="Hu Y."/>
            <person name="Wan P."/>
            <person name="Li L."/>
            <person name="Deng X."/>
            <person name="Kuang T."/>
            <person name="Xiang C."/>
            <person name="Zhu J.K."/>
            <person name="Oliver M.J."/>
            <person name="He Y."/>
        </authorList>
    </citation>
    <scope>NUCLEOTIDE SEQUENCE [LARGE SCALE GENOMIC DNA]</scope>
    <source>
        <strain evidence="2">cv. XS01</strain>
    </source>
</reference>
<accession>A0A2Z7B862</accession>
<organism evidence="1 2">
    <name type="scientific">Dorcoceras hygrometricum</name>
    <dbReference type="NCBI Taxonomy" id="472368"/>
    <lineage>
        <taxon>Eukaryota</taxon>
        <taxon>Viridiplantae</taxon>
        <taxon>Streptophyta</taxon>
        <taxon>Embryophyta</taxon>
        <taxon>Tracheophyta</taxon>
        <taxon>Spermatophyta</taxon>
        <taxon>Magnoliopsida</taxon>
        <taxon>eudicotyledons</taxon>
        <taxon>Gunneridae</taxon>
        <taxon>Pentapetalae</taxon>
        <taxon>asterids</taxon>
        <taxon>lamiids</taxon>
        <taxon>Lamiales</taxon>
        <taxon>Gesneriaceae</taxon>
        <taxon>Didymocarpoideae</taxon>
        <taxon>Trichosporeae</taxon>
        <taxon>Loxocarpinae</taxon>
        <taxon>Dorcoceras</taxon>
    </lineage>
</organism>
<dbReference type="EMBL" id="KV008647">
    <property type="protein sequence ID" value="KZV30128.1"/>
    <property type="molecule type" value="Genomic_DNA"/>
</dbReference>
<sequence length="327" mass="37645">MMTSAVMSSQSADEETSWSVKMMKSAVTSSFNRKRFAFAMKFSRWFLQRWIQQKCKDKDSADAIWRLAIAKRCRLHKLVRQRFAFAMKFSRWFLQRWIQQKCKDKDSADAIWRLAIAKRCRLHKLRRPTSLLPSAAALRPLPPPTAAVPPPRDRTCFDHHDEEIPFVLNSAGFPVKLVEARRLDASKVTIDKRPMNGLLISFNVLNVSRGKNFNFRCALGKRDPDPPLSPIVVILDTIEKTSDIPMPRICILALLVAIENLRIHPLKPRYHNVHPLYRGQQNLNLPLLITATTSTTRSTTPILILSLRLLKLPLTSSSTSRRHLRRH</sequence>
<gene>
    <name evidence="1" type="ORF">F511_35799</name>
</gene>